<dbReference type="Pfam" id="PF05164">
    <property type="entry name" value="ZapA"/>
    <property type="match status" value="1"/>
</dbReference>
<dbReference type="EMBL" id="JACIDJ010000008">
    <property type="protein sequence ID" value="MBB3900073.1"/>
    <property type="molecule type" value="Genomic_DNA"/>
</dbReference>
<dbReference type="SUPFAM" id="SSF102829">
    <property type="entry name" value="Cell division protein ZapA-like"/>
    <property type="match status" value="1"/>
</dbReference>
<dbReference type="Proteomes" id="UP000553193">
    <property type="component" value="Unassembled WGS sequence"/>
</dbReference>
<comment type="caution">
    <text evidence="2">The sequence shown here is derived from an EMBL/GenBank/DDBJ whole genome shotgun (WGS) entry which is preliminary data.</text>
</comment>
<evidence type="ECO:0000256" key="1">
    <source>
        <dbReference type="SAM" id="Coils"/>
    </source>
</evidence>
<dbReference type="InterPro" id="IPR036192">
    <property type="entry name" value="Cell_div_ZapA-like_sf"/>
</dbReference>
<keyword evidence="3" id="KW-1185">Reference proteome</keyword>
<dbReference type="InterPro" id="IPR007838">
    <property type="entry name" value="Cell_div_ZapA-like"/>
</dbReference>
<reference evidence="2 3" key="1">
    <citation type="submission" date="2020-08" db="EMBL/GenBank/DDBJ databases">
        <title>Genomic Encyclopedia of Type Strains, Phase IV (KMG-IV): sequencing the most valuable type-strain genomes for metagenomic binning, comparative biology and taxonomic classification.</title>
        <authorList>
            <person name="Goeker M."/>
        </authorList>
    </citation>
    <scope>NUCLEOTIDE SEQUENCE [LARGE SCALE GENOMIC DNA]</scope>
    <source>
        <strain evidence="2 3">DSM 19979</strain>
    </source>
</reference>
<gene>
    <name evidence="2" type="ORF">GGQ83_003543</name>
</gene>
<dbReference type="GO" id="GO:0051301">
    <property type="term" value="P:cell division"/>
    <property type="evidence" value="ECO:0007669"/>
    <property type="project" value="UniProtKB-KW"/>
</dbReference>
<keyword evidence="1" id="KW-0175">Coiled coil</keyword>
<dbReference type="RefSeq" id="WP_184386308.1">
    <property type="nucleotide sequence ID" value="NZ_JACIDJ010000008.1"/>
</dbReference>
<name>A0A840AHL7_9PROT</name>
<evidence type="ECO:0000313" key="3">
    <source>
        <dbReference type="Proteomes" id="UP000553193"/>
    </source>
</evidence>
<proteinExistence type="predicted"/>
<keyword evidence="2" id="KW-0132">Cell division</keyword>
<sequence>MGQVNVRVNGYSHTIGCKDGEEGHVQDLIAQIEEKVRLIRSMGGQLSESRMLLHVALLFADEANDLRMDLLRLRREVAQNQAQPPGLIQLPPQEQDPMLAERLTRIAERIEGIAQNLENE</sequence>
<evidence type="ECO:0000313" key="2">
    <source>
        <dbReference type="EMBL" id="MBB3900073.1"/>
    </source>
</evidence>
<organism evidence="2 3">
    <name type="scientific">Roseococcus suduntuyensis</name>
    <dbReference type="NCBI Taxonomy" id="455361"/>
    <lineage>
        <taxon>Bacteria</taxon>
        <taxon>Pseudomonadati</taxon>
        <taxon>Pseudomonadota</taxon>
        <taxon>Alphaproteobacteria</taxon>
        <taxon>Acetobacterales</taxon>
        <taxon>Roseomonadaceae</taxon>
        <taxon>Roseococcus</taxon>
    </lineage>
</organism>
<accession>A0A840AHL7</accession>
<protein>
    <submittedName>
        <fullName evidence="2">Cell division protein ZapA</fullName>
    </submittedName>
</protein>
<dbReference type="AlphaFoldDB" id="A0A840AHL7"/>
<feature type="coiled-coil region" evidence="1">
    <location>
        <begin position="63"/>
        <end position="120"/>
    </location>
</feature>
<keyword evidence="2" id="KW-0131">Cell cycle</keyword>